<dbReference type="SUPFAM" id="SSF53335">
    <property type="entry name" value="S-adenosyl-L-methionine-dependent methyltransferases"/>
    <property type="match status" value="1"/>
</dbReference>
<reference evidence="2 3" key="1">
    <citation type="journal article" date="2024" name="Science">
        <title>Giant polyketide synthase enzymes in the biosynthesis of giant marine polyether toxins.</title>
        <authorList>
            <person name="Fallon T.R."/>
            <person name="Shende V.V."/>
            <person name="Wierzbicki I.H."/>
            <person name="Pendleton A.L."/>
            <person name="Watervoot N.F."/>
            <person name="Auber R.P."/>
            <person name="Gonzalez D.J."/>
            <person name="Wisecaver J.H."/>
            <person name="Moore B.S."/>
        </authorList>
    </citation>
    <scope>NUCLEOTIDE SEQUENCE [LARGE SCALE GENOMIC DNA]</scope>
    <source>
        <strain evidence="2 3">12B1</strain>
    </source>
</reference>
<dbReference type="Pfam" id="PF13679">
    <property type="entry name" value="Methyltransf_32"/>
    <property type="match status" value="1"/>
</dbReference>
<protein>
    <recommendedName>
        <fullName evidence="1">Methyltransferase domain-containing protein</fullName>
    </recommendedName>
</protein>
<name>A0AB34K3I2_PRYPA</name>
<dbReference type="PANTHER" id="PTHR13369:SF3">
    <property type="entry name" value="METHYLTRANSFERASE DOMAIN-CONTAINING PROTEIN"/>
    <property type="match status" value="1"/>
</dbReference>
<evidence type="ECO:0000259" key="1">
    <source>
        <dbReference type="Pfam" id="PF13679"/>
    </source>
</evidence>
<organism evidence="2 3">
    <name type="scientific">Prymnesium parvum</name>
    <name type="common">Toxic golden alga</name>
    <dbReference type="NCBI Taxonomy" id="97485"/>
    <lineage>
        <taxon>Eukaryota</taxon>
        <taxon>Haptista</taxon>
        <taxon>Haptophyta</taxon>
        <taxon>Prymnesiophyceae</taxon>
        <taxon>Prymnesiales</taxon>
        <taxon>Prymnesiaceae</taxon>
        <taxon>Prymnesium</taxon>
    </lineage>
</organism>
<dbReference type="InterPro" id="IPR029063">
    <property type="entry name" value="SAM-dependent_MTases_sf"/>
</dbReference>
<dbReference type="PANTHER" id="PTHR13369">
    <property type="match status" value="1"/>
</dbReference>
<dbReference type="Proteomes" id="UP001515480">
    <property type="component" value="Unassembled WGS sequence"/>
</dbReference>
<dbReference type="Gene3D" id="3.40.50.150">
    <property type="entry name" value="Vaccinia Virus protein VP39"/>
    <property type="match status" value="1"/>
</dbReference>
<dbReference type="EMBL" id="JBGBPQ010000002">
    <property type="protein sequence ID" value="KAL1528959.1"/>
    <property type="molecule type" value="Genomic_DNA"/>
</dbReference>
<feature type="domain" description="Methyltransferase" evidence="1">
    <location>
        <begin position="206"/>
        <end position="367"/>
    </location>
</feature>
<accession>A0AB34K3I2</accession>
<sequence length="476" mass="50641">MLLALLAFPSPPLPSRLPLSPHARATPLACAPPTPPPPAADPVDRFLDSAAESLRTGSFVKLTLSSNANARDEAAAHLLHLRRVHARLVALKRGLHVQLTLQYDHRHAVRNVPPDALRAALRDYVGVSACRSARLFCTDGDLELAISRRGAARLLAQKPALVTAKGSAAAPHDRTKARLTPAAASYLVALGVTDEAGKPRPGMAGKRRQIERFVQTIAALVGSPPPDSAAAERTLHVCDVGCGRGYLTFATHAYLAAAGWGVRTLGVELRPALVAEVEAIARRLGGEFAGLHFAEGAIARVLPDGGEGGGGRGEGGGGEGGGGERVDVLIALHACDTATDDALWCGIARGARVVVTAPCCHKQVRQQLDPFLAAAEGEAHPLEPLLKHAIFRERTAEMVTDAVRSLLLQLAGYDVKVFEFVGGEHTSKNVMIAATRRVEPHTESERAGIRLHLQQQLSMFGIRRQRLAERMGELPY</sequence>
<keyword evidence="3" id="KW-1185">Reference proteome</keyword>
<comment type="caution">
    <text evidence="2">The sequence shown here is derived from an EMBL/GenBank/DDBJ whole genome shotgun (WGS) entry which is preliminary data.</text>
</comment>
<dbReference type="GO" id="GO:0005737">
    <property type="term" value="C:cytoplasm"/>
    <property type="evidence" value="ECO:0007669"/>
    <property type="project" value="TreeGrafter"/>
</dbReference>
<proteinExistence type="predicted"/>
<evidence type="ECO:0000313" key="3">
    <source>
        <dbReference type="Proteomes" id="UP001515480"/>
    </source>
</evidence>
<dbReference type="AlphaFoldDB" id="A0AB34K3I2"/>
<gene>
    <name evidence="2" type="ORF">AB1Y20_010280</name>
</gene>
<evidence type="ECO:0000313" key="2">
    <source>
        <dbReference type="EMBL" id="KAL1528959.1"/>
    </source>
</evidence>
<dbReference type="InterPro" id="IPR025714">
    <property type="entry name" value="Methyltranfer_dom"/>
</dbReference>